<organism evidence="4 5">
    <name type="scientific">Caenorhabditis remanei</name>
    <name type="common">Caenorhabditis vulgaris</name>
    <dbReference type="NCBI Taxonomy" id="31234"/>
    <lineage>
        <taxon>Eukaryota</taxon>
        <taxon>Metazoa</taxon>
        <taxon>Ecdysozoa</taxon>
        <taxon>Nematoda</taxon>
        <taxon>Chromadorea</taxon>
        <taxon>Rhabditida</taxon>
        <taxon>Rhabditina</taxon>
        <taxon>Rhabditomorpha</taxon>
        <taxon>Rhabditoidea</taxon>
        <taxon>Rhabditidae</taxon>
        <taxon>Peloderinae</taxon>
        <taxon>Caenorhabditis</taxon>
    </lineage>
</organism>
<sequence>MRSTDNLIPHFRDDRSSDTVDHHRNSRRDDYRNPPPRDERRRERSRSLTWSPEDKKRKSESSRDKRNREKKKRGESVEDEETQRRRDSKKRKRDRKSQMPRGIVLTNGSPTAGTVYHMVLVFEHAYRTVRDFKLLPVDSRRTKTKLVPAMTPSGLKEVERLVEETLIYGDTLSWENLDMEGRPVEFIQDYNRVQPVCESRIFNGETQLLLHGIMSKNRAVLWMCDIWPDLEIPYHLRQDTHPNVTVHAWVTVQLLENQALKYELHSFHEAADAFQHLVKKAKWNVGEEGNLQTLYDPMSGNGPSPDSVTPMSDTLTGIHGVVISKKIVLDWDHPNICFHRVVIRDGDRFPSIGKSVRFNADRLDFLNIYALKDIVQTNDENELKLTPKGLVKSTIRKVDDLPGYFYCKSLNIYVDDPENILESWLLSPYSGSTLQVGITATEPSAKGNPRFVIAEIVDQKLEKIEKFRREGNAKLVNEPAVVIDEMGKIHVARLPKSNLRIPSDQVAFFPPGTKIRLTASLGPRRWKVEEVRVDQKEPTIRTVAVTIKNKREITDIEEDDEEEMKPQIQYWFYVPATRGCKELPFLLQSAEFGLLQTPQIFKMRQNPHYFRFPNIWVTLNDCHPGEMMKPPAKFKFIYIGENVNIPCKSVPAVVVHSTTPDYPDLSSDLEDDSIRTEDETLRREYAANEANVPAVFPAMRDDEFQRKLNETDGTDVAQMIRALERNPEWKTNPHKYINQQVSAHLSKCASCSVNEFSDTCHFTEYLSHALRNNPTISHFLNKNILSMVATRRYRE</sequence>
<comment type="caution">
    <text evidence="4">The sequence shown here is derived from an EMBL/GenBank/DDBJ whole genome shotgun (WGS) entry which is preliminary data.</text>
</comment>
<protein>
    <submittedName>
        <fullName evidence="4">Uncharacterized protein</fullName>
    </submittedName>
</protein>
<dbReference type="Pfam" id="PF24342">
    <property type="entry name" value="OB_DEPS-1_2nd"/>
    <property type="match status" value="1"/>
</dbReference>
<dbReference type="RefSeq" id="XP_053588111.1">
    <property type="nucleotide sequence ID" value="XM_053728534.1"/>
</dbReference>
<evidence type="ECO:0000259" key="3">
    <source>
        <dbReference type="Pfam" id="PF24343"/>
    </source>
</evidence>
<gene>
    <name evidence="4" type="ORF">GCK72_011554</name>
</gene>
<dbReference type="InterPro" id="IPR057143">
    <property type="entry name" value="OB_DEPS-1_2nd"/>
</dbReference>
<name>A0A6A5H6B8_CAERE</name>
<evidence type="ECO:0000259" key="2">
    <source>
        <dbReference type="Pfam" id="PF24342"/>
    </source>
</evidence>
<dbReference type="EMBL" id="WUAV01000003">
    <property type="protein sequence ID" value="KAF1763288.1"/>
    <property type="molecule type" value="Genomic_DNA"/>
</dbReference>
<dbReference type="CTD" id="9802478"/>
<dbReference type="Proteomes" id="UP000483820">
    <property type="component" value="Chromosome III"/>
</dbReference>
<feature type="compositionally biased region" description="Basic residues" evidence="1">
    <location>
        <begin position="86"/>
        <end position="95"/>
    </location>
</feature>
<accession>A0A6A5H6B8</accession>
<feature type="compositionally biased region" description="Basic and acidic residues" evidence="1">
    <location>
        <begin position="10"/>
        <end position="76"/>
    </location>
</feature>
<evidence type="ECO:0000313" key="5">
    <source>
        <dbReference type="Proteomes" id="UP000483820"/>
    </source>
</evidence>
<evidence type="ECO:0000313" key="4">
    <source>
        <dbReference type="EMBL" id="KAF1763288.1"/>
    </source>
</evidence>
<feature type="region of interest" description="Disordered" evidence="1">
    <location>
        <begin position="1"/>
        <end position="106"/>
    </location>
</feature>
<dbReference type="GeneID" id="9802478"/>
<dbReference type="AlphaFoldDB" id="A0A6A5H6B8"/>
<feature type="domain" description="P-granule-associated protein DEPS-1 second OB-fold" evidence="2">
    <location>
        <begin position="196"/>
        <end position="272"/>
    </location>
</feature>
<feature type="domain" description="P-granule-associated protein DEPS-1 first OB-fold" evidence="3">
    <location>
        <begin position="101"/>
        <end position="192"/>
    </location>
</feature>
<dbReference type="Pfam" id="PF24343">
    <property type="entry name" value="OB_DEPS-1_1st"/>
    <property type="match status" value="1"/>
</dbReference>
<evidence type="ECO:0000256" key="1">
    <source>
        <dbReference type="SAM" id="MobiDB-lite"/>
    </source>
</evidence>
<dbReference type="InterPro" id="IPR057139">
    <property type="entry name" value="OB_DEPS-1_1st"/>
</dbReference>
<reference evidence="4 5" key="1">
    <citation type="submission" date="2019-12" db="EMBL/GenBank/DDBJ databases">
        <title>Chromosome-level assembly of the Caenorhabditis remanei genome.</title>
        <authorList>
            <person name="Teterina A.A."/>
            <person name="Willis J.H."/>
            <person name="Phillips P.C."/>
        </authorList>
    </citation>
    <scope>NUCLEOTIDE SEQUENCE [LARGE SCALE GENOMIC DNA]</scope>
    <source>
        <strain evidence="4 5">PX506</strain>
        <tissue evidence="4">Whole organism</tissue>
    </source>
</reference>
<proteinExistence type="predicted"/>
<dbReference type="KEGG" id="crq:GCK72_011554"/>